<proteinExistence type="predicted"/>
<gene>
    <name evidence="1" type="ORF">LCGC14_2316760</name>
</gene>
<comment type="caution">
    <text evidence="1">The sequence shown here is derived from an EMBL/GenBank/DDBJ whole genome shotgun (WGS) entry which is preliminary data.</text>
</comment>
<name>A0A0F9D6J8_9ZZZZ</name>
<organism evidence="1">
    <name type="scientific">marine sediment metagenome</name>
    <dbReference type="NCBI Taxonomy" id="412755"/>
    <lineage>
        <taxon>unclassified sequences</taxon>
        <taxon>metagenomes</taxon>
        <taxon>ecological metagenomes</taxon>
    </lineage>
</organism>
<sequence>MKIWLEDCDKKLVVITEYCPNDERY</sequence>
<reference evidence="1" key="1">
    <citation type="journal article" date="2015" name="Nature">
        <title>Complex archaea that bridge the gap between prokaryotes and eukaryotes.</title>
        <authorList>
            <person name="Spang A."/>
            <person name="Saw J.H."/>
            <person name="Jorgensen S.L."/>
            <person name="Zaremba-Niedzwiedzka K."/>
            <person name="Martijn J."/>
            <person name="Lind A.E."/>
            <person name="van Eijk R."/>
            <person name="Schleper C."/>
            <person name="Guy L."/>
            <person name="Ettema T.J."/>
        </authorList>
    </citation>
    <scope>NUCLEOTIDE SEQUENCE</scope>
</reference>
<dbReference type="AlphaFoldDB" id="A0A0F9D6J8"/>
<accession>A0A0F9D6J8</accession>
<dbReference type="EMBL" id="LAZR01033001">
    <property type="protein sequence ID" value="KKL49311.1"/>
    <property type="molecule type" value="Genomic_DNA"/>
</dbReference>
<feature type="non-terminal residue" evidence="1">
    <location>
        <position position="25"/>
    </location>
</feature>
<protein>
    <submittedName>
        <fullName evidence="1">Uncharacterized protein</fullName>
    </submittedName>
</protein>
<evidence type="ECO:0000313" key="1">
    <source>
        <dbReference type="EMBL" id="KKL49311.1"/>
    </source>
</evidence>